<accession>A0A2K1JLA8</accession>
<feature type="domain" description="EGF-like" evidence="2">
    <location>
        <begin position="112"/>
        <end position="156"/>
    </location>
</feature>
<dbReference type="Gramene" id="Pp3c13_8450V3.1">
    <property type="protein sequence ID" value="Pp3c13_8450V3.1"/>
    <property type="gene ID" value="Pp3c13_8450"/>
</dbReference>
<dbReference type="RefSeq" id="XP_024392382.1">
    <property type="nucleotide sequence ID" value="XM_024536614.2"/>
</dbReference>
<organism evidence="3">
    <name type="scientific">Physcomitrium patens</name>
    <name type="common">Spreading-leaved earth moss</name>
    <name type="synonym">Physcomitrella patens</name>
    <dbReference type="NCBI Taxonomy" id="3218"/>
    <lineage>
        <taxon>Eukaryota</taxon>
        <taxon>Viridiplantae</taxon>
        <taxon>Streptophyta</taxon>
        <taxon>Embryophyta</taxon>
        <taxon>Bryophyta</taxon>
        <taxon>Bryophytina</taxon>
        <taxon>Bryopsida</taxon>
        <taxon>Funariidae</taxon>
        <taxon>Funariales</taxon>
        <taxon>Funariaceae</taxon>
        <taxon>Physcomitrium</taxon>
    </lineage>
</organism>
<evidence type="ECO:0000256" key="1">
    <source>
        <dbReference type="SAM" id="SignalP"/>
    </source>
</evidence>
<evidence type="ECO:0000259" key="2">
    <source>
        <dbReference type="SMART" id="SM00181"/>
    </source>
</evidence>
<dbReference type="PANTHER" id="PTHR33881">
    <property type="entry name" value="NEUROGENIC LOCUS NOTCH-LIKE PROTEIN"/>
    <property type="match status" value="1"/>
</dbReference>
<evidence type="ECO:0000313" key="4">
    <source>
        <dbReference type="EnsemblPlants" id="Pp3c13_8450V3.1"/>
    </source>
</evidence>
<feature type="signal peptide" evidence="1">
    <location>
        <begin position="1"/>
        <end position="23"/>
    </location>
</feature>
<dbReference type="EMBL" id="ABEU02000013">
    <property type="protein sequence ID" value="PNR42299.1"/>
    <property type="molecule type" value="Genomic_DNA"/>
</dbReference>
<dbReference type="EnsemblPlants" id="Pp3c13_8450V3.2">
    <property type="protein sequence ID" value="Pp3c13_8450V3.2"/>
    <property type="gene ID" value="Pp3c13_8450"/>
</dbReference>
<evidence type="ECO:0000313" key="5">
    <source>
        <dbReference type="Proteomes" id="UP000006727"/>
    </source>
</evidence>
<evidence type="ECO:0000313" key="3">
    <source>
        <dbReference type="EMBL" id="PNR42299.1"/>
    </source>
</evidence>
<dbReference type="PANTHER" id="PTHR33881:SF17">
    <property type="entry name" value="EGF-LIKE DOMAIN-CONTAINING PROTEIN"/>
    <property type="match status" value="1"/>
</dbReference>
<dbReference type="RefSeq" id="XP_024392381.1">
    <property type="nucleotide sequence ID" value="XM_024536613.2"/>
</dbReference>
<dbReference type="EnsemblPlants" id="Pp3c13_8450V3.1">
    <property type="protein sequence ID" value="Pp3c13_8450V3.1"/>
    <property type="gene ID" value="Pp3c13_8450"/>
</dbReference>
<dbReference type="GeneID" id="112290418"/>
<dbReference type="SMART" id="SM00181">
    <property type="entry name" value="EGF"/>
    <property type="match status" value="2"/>
</dbReference>
<keyword evidence="1" id="KW-0732">Signal</keyword>
<feature type="domain" description="EGF-like" evidence="2">
    <location>
        <begin position="28"/>
        <end position="87"/>
    </location>
</feature>
<reference evidence="3 5" key="2">
    <citation type="journal article" date="2018" name="Plant J.">
        <title>The Physcomitrella patens chromosome-scale assembly reveals moss genome structure and evolution.</title>
        <authorList>
            <person name="Lang D."/>
            <person name="Ullrich K.K."/>
            <person name="Murat F."/>
            <person name="Fuchs J."/>
            <person name="Jenkins J."/>
            <person name="Haas F.B."/>
            <person name="Piednoel M."/>
            <person name="Gundlach H."/>
            <person name="Van Bel M."/>
            <person name="Meyberg R."/>
            <person name="Vives C."/>
            <person name="Morata J."/>
            <person name="Symeonidi A."/>
            <person name="Hiss M."/>
            <person name="Muchero W."/>
            <person name="Kamisugi Y."/>
            <person name="Saleh O."/>
            <person name="Blanc G."/>
            <person name="Decker E.L."/>
            <person name="van Gessel N."/>
            <person name="Grimwood J."/>
            <person name="Hayes R.D."/>
            <person name="Graham S.W."/>
            <person name="Gunter L.E."/>
            <person name="McDaniel S.F."/>
            <person name="Hoernstein S.N.W."/>
            <person name="Larsson A."/>
            <person name="Li F.W."/>
            <person name="Perroud P.F."/>
            <person name="Phillips J."/>
            <person name="Ranjan P."/>
            <person name="Rokshar D.S."/>
            <person name="Rothfels C.J."/>
            <person name="Schneider L."/>
            <person name="Shu S."/>
            <person name="Stevenson D.W."/>
            <person name="Thummler F."/>
            <person name="Tillich M."/>
            <person name="Villarreal Aguilar J.C."/>
            <person name="Widiez T."/>
            <person name="Wong G.K."/>
            <person name="Wymore A."/>
            <person name="Zhang Y."/>
            <person name="Zimmer A.D."/>
            <person name="Quatrano R.S."/>
            <person name="Mayer K.F.X."/>
            <person name="Goodstein D."/>
            <person name="Casacuberta J.M."/>
            <person name="Vandepoele K."/>
            <person name="Reski R."/>
            <person name="Cuming A.C."/>
            <person name="Tuskan G.A."/>
            <person name="Maumus F."/>
            <person name="Salse J."/>
            <person name="Schmutz J."/>
            <person name="Rensing S.A."/>
        </authorList>
    </citation>
    <scope>NUCLEOTIDE SEQUENCE [LARGE SCALE GENOMIC DNA]</scope>
    <source>
        <strain evidence="4 5">cv. Gransden 2004</strain>
    </source>
</reference>
<dbReference type="Proteomes" id="UP000006727">
    <property type="component" value="Chromosome 13"/>
</dbReference>
<keyword evidence="5" id="KW-1185">Reference proteome</keyword>
<name>A0A2K1JLA8_PHYPA</name>
<feature type="chain" id="PRO_5044576335" description="EGF-like domain-containing protein" evidence="1">
    <location>
        <begin position="24"/>
        <end position="204"/>
    </location>
</feature>
<reference evidence="4" key="3">
    <citation type="submission" date="2020-12" db="UniProtKB">
        <authorList>
            <consortium name="EnsemblPlants"/>
        </authorList>
    </citation>
    <scope>IDENTIFICATION</scope>
</reference>
<protein>
    <recommendedName>
        <fullName evidence="2">EGF-like domain-containing protein</fullName>
    </recommendedName>
</protein>
<dbReference type="OrthoDB" id="1914642at2759"/>
<dbReference type="PaxDb" id="3218-PP1S52_105V6.1"/>
<proteinExistence type="predicted"/>
<dbReference type="InterPro" id="IPR000742">
    <property type="entry name" value="EGF"/>
</dbReference>
<gene>
    <name evidence="4" type="primary">LOC112290418</name>
    <name evidence="3" type="ORF">PHYPA_017128</name>
</gene>
<reference evidence="3 5" key="1">
    <citation type="journal article" date="2008" name="Science">
        <title>The Physcomitrella genome reveals evolutionary insights into the conquest of land by plants.</title>
        <authorList>
            <person name="Rensing S."/>
            <person name="Lang D."/>
            <person name="Zimmer A."/>
            <person name="Terry A."/>
            <person name="Salamov A."/>
            <person name="Shapiro H."/>
            <person name="Nishiyama T."/>
            <person name="Perroud P.-F."/>
            <person name="Lindquist E."/>
            <person name="Kamisugi Y."/>
            <person name="Tanahashi T."/>
            <person name="Sakakibara K."/>
            <person name="Fujita T."/>
            <person name="Oishi K."/>
            <person name="Shin-I T."/>
            <person name="Kuroki Y."/>
            <person name="Toyoda A."/>
            <person name="Suzuki Y."/>
            <person name="Hashimoto A."/>
            <person name="Yamaguchi K."/>
            <person name="Sugano A."/>
            <person name="Kohara Y."/>
            <person name="Fujiyama A."/>
            <person name="Anterola A."/>
            <person name="Aoki S."/>
            <person name="Ashton N."/>
            <person name="Barbazuk W.B."/>
            <person name="Barker E."/>
            <person name="Bennetzen J."/>
            <person name="Bezanilla M."/>
            <person name="Blankenship R."/>
            <person name="Cho S.H."/>
            <person name="Dutcher S."/>
            <person name="Estelle M."/>
            <person name="Fawcett J.A."/>
            <person name="Gundlach H."/>
            <person name="Hanada K."/>
            <person name="Heyl A."/>
            <person name="Hicks K.A."/>
            <person name="Hugh J."/>
            <person name="Lohr M."/>
            <person name="Mayer K."/>
            <person name="Melkozernov A."/>
            <person name="Murata T."/>
            <person name="Nelson D."/>
            <person name="Pils B."/>
            <person name="Prigge M."/>
            <person name="Reiss B."/>
            <person name="Renner T."/>
            <person name="Rombauts S."/>
            <person name="Rushton P."/>
            <person name="Sanderfoot A."/>
            <person name="Schween G."/>
            <person name="Shiu S.-H."/>
            <person name="Stueber K."/>
            <person name="Theodoulou F.L."/>
            <person name="Tu H."/>
            <person name="Van de Peer Y."/>
            <person name="Verrier P.J."/>
            <person name="Waters E."/>
            <person name="Wood A."/>
            <person name="Yang L."/>
            <person name="Cove D."/>
            <person name="Cuming A."/>
            <person name="Hasebe M."/>
            <person name="Lucas S."/>
            <person name="Mishler D.B."/>
            <person name="Reski R."/>
            <person name="Grigoriev I."/>
            <person name="Quatrano R.S."/>
            <person name="Boore J.L."/>
        </authorList>
    </citation>
    <scope>NUCLEOTIDE SEQUENCE [LARGE SCALE GENOMIC DNA]</scope>
    <source>
        <strain evidence="4 5">cv. Gransden 2004</strain>
    </source>
</reference>
<sequence>MNLSPTITVVVAWLVITIAKTQAQTSDVCLGIDCQQGTCVPLGNTSYPSNILSPYQCLCKPGWQTVEGLLKNLPNVLTLPCTIPNCTLNLGCNGSSAPTVQASPTMQNVSSPCSLPGICGNGGCEVTDMNKYPPTYKCTCAAGYANVGNLAAGYCLKDCEIGSNCRAIGVSLPPTNAGSRQAIDVSGIWVTLYVLAGSCPALFL</sequence>
<dbReference type="Gramene" id="Pp3c13_8450V3.2">
    <property type="protein sequence ID" value="Pp3c13_8450V3.2"/>
    <property type="gene ID" value="Pp3c13_8450"/>
</dbReference>
<dbReference type="AlphaFoldDB" id="A0A2K1JLA8"/>
<dbReference type="OMA" id="SSLWFIT"/>